<feature type="transmembrane region" description="Helical" evidence="10">
    <location>
        <begin position="6"/>
        <end position="24"/>
    </location>
</feature>
<dbReference type="Pfam" id="PF00999">
    <property type="entry name" value="Na_H_Exchanger"/>
    <property type="match status" value="1"/>
</dbReference>
<proteinExistence type="predicted"/>
<dbReference type="Proteomes" id="UP000272464">
    <property type="component" value="Unassembled WGS sequence"/>
</dbReference>
<reference evidence="12 13" key="1">
    <citation type="submission" date="2018-12" db="EMBL/GenBank/DDBJ databases">
        <authorList>
            <person name="Sun L."/>
            <person name="Chen Z."/>
        </authorList>
    </citation>
    <scope>NUCLEOTIDE SEQUENCE [LARGE SCALE GENOMIC DNA]</scope>
    <source>
        <strain evidence="12 13">3-5-3</strain>
    </source>
</reference>
<evidence type="ECO:0000256" key="6">
    <source>
        <dbReference type="ARBA" id="ARBA00022989"/>
    </source>
</evidence>
<evidence type="ECO:0000256" key="4">
    <source>
        <dbReference type="ARBA" id="ARBA00022475"/>
    </source>
</evidence>
<name>A0A3S1BSS2_9BACL</name>
<dbReference type="Gene3D" id="1.20.1530.20">
    <property type="match status" value="1"/>
</dbReference>
<dbReference type="RefSeq" id="WP_127199020.1">
    <property type="nucleotide sequence ID" value="NZ_RZNX01000003.1"/>
</dbReference>
<sequence length="518" mass="55837">MDLTALTSSIIILLASLLLVGVIATKFSTRFGLPALVFFIAAGMILSNFLYFDNAFITQLVGTFALIVILFEGGMQTKFFTIRPILPTALSLATVGVLFTTAVIGVSAMLILDVPLVDGLLFGAIVGSTDAAAVFSVLGGKNIKERLTSTLEAESGSNDPMAVFLTVTLIGWIQHPNDHNIFKLIFSFVLEMGLGLGFGLLLGWIAVKVINRINFDSSGLYPVLAIAFAVLTYGVTSALHGSGLLAVYVMALVLGNSDLTYRQSILHFNKGFGWIMQITMFTLLGLLVFPSELPAIMLQGLALSLILMLIARPIGVFASTLFSKFSYKEKLVLSWAGLRGAVPIVLATYPLINGLPDGRMFFNVVFFVILTSALIQGATINPFAVKLGLVDAASNQSHSLLELVSLGKTKSEINHLHVHAGMVVIGQEIRNLGLPPDVLVTAVIRGEEIVTPLGDTVIEEGDTLYILGPKAERERIKKVFRFQEVPFAPAAPEPELIPGEPDLSKDREPREPELKDPL</sequence>
<feature type="transmembrane region" description="Helical" evidence="10">
    <location>
        <begin position="85"/>
        <end position="111"/>
    </location>
</feature>
<dbReference type="AlphaFoldDB" id="A0A3S1BSS2"/>
<feature type="region of interest" description="Disordered" evidence="9">
    <location>
        <begin position="490"/>
        <end position="518"/>
    </location>
</feature>
<evidence type="ECO:0000256" key="1">
    <source>
        <dbReference type="ARBA" id="ARBA00004651"/>
    </source>
</evidence>
<evidence type="ECO:0000256" key="2">
    <source>
        <dbReference type="ARBA" id="ARBA00022448"/>
    </source>
</evidence>
<evidence type="ECO:0000256" key="9">
    <source>
        <dbReference type="SAM" id="MobiDB-lite"/>
    </source>
</evidence>
<keyword evidence="13" id="KW-1185">Reference proteome</keyword>
<feature type="transmembrane region" description="Helical" evidence="10">
    <location>
        <begin position="181"/>
        <end position="207"/>
    </location>
</feature>
<feature type="transmembrane region" description="Helical" evidence="10">
    <location>
        <begin position="331"/>
        <end position="352"/>
    </location>
</feature>
<keyword evidence="5 10" id="KW-0812">Transmembrane</keyword>
<dbReference type="NCBIfam" id="NF003715">
    <property type="entry name" value="PRK05326.1-2"/>
    <property type="match status" value="1"/>
</dbReference>
<evidence type="ECO:0000259" key="11">
    <source>
        <dbReference type="PROSITE" id="PS51202"/>
    </source>
</evidence>
<feature type="transmembrane region" description="Helical" evidence="10">
    <location>
        <begin position="219"/>
        <end position="236"/>
    </location>
</feature>
<keyword evidence="4" id="KW-1003">Cell membrane</keyword>
<protein>
    <submittedName>
        <fullName evidence="12">Potassium/proton antiporter</fullName>
    </submittedName>
</protein>
<keyword evidence="7" id="KW-0406">Ion transport</keyword>
<dbReference type="InterPro" id="IPR006037">
    <property type="entry name" value="RCK_C"/>
</dbReference>
<dbReference type="GO" id="GO:0005886">
    <property type="term" value="C:plasma membrane"/>
    <property type="evidence" value="ECO:0007669"/>
    <property type="project" value="UniProtKB-SubCell"/>
</dbReference>
<dbReference type="InterPro" id="IPR038770">
    <property type="entry name" value="Na+/solute_symporter_sf"/>
</dbReference>
<keyword evidence="2" id="KW-0813">Transport</keyword>
<keyword evidence="6 10" id="KW-1133">Transmembrane helix</keyword>
<dbReference type="OrthoDB" id="9810759at2"/>
<feature type="compositionally biased region" description="Basic and acidic residues" evidence="9">
    <location>
        <begin position="502"/>
        <end position="518"/>
    </location>
</feature>
<comment type="subcellular location">
    <subcellularLocation>
        <location evidence="1">Cell membrane</location>
        <topology evidence="1">Multi-pass membrane protein</topology>
    </subcellularLocation>
</comment>
<feature type="transmembrane region" description="Helical" evidence="10">
    <location>
        <begin position="271"/>
        <end position="290"/>
    </location>
</feature>
<evidence type="ECO:0000256" key="10">
    <source>
        <dbReference type="SAM" id="Phobius"/>
    </source>
</evidence>
<gene>
    <name evidence="12" type="ORF">EJP77_09605</name>
</gene>
<organism evidence="12 13">
    <name type="scientific">Paenibacillus zeisoli</name>
    <dbReference type="NCBI Taxonomy" id="2496267"/>
    <lineage>
        <taxon>Bacteria</taxon>
        <taxon>Bacillati</taxon>
        <taxon>Bacillota</taxon>
        <taxon>Bacilli</taxon>
        <taxon>Bacillales</taxon>
        <taxon>Paenibacillaceae</taxon>
        <taxon>Paenibacillus</taxon>
    </lineage>
</organism>
<feature type="compositionally biased region" description="Low complexity" evidence="9">
    <location>
        <begin position="490"/>
        <end position="501"/>
    </location>
</feature>
<dbReference type="PANTHER" id="PTHR32507">
    <property type="entry name" value="NA(+)/H(+) ANTIPORTER 1"/>
    <property type="match status" value="1"/>
</dbReference>
<accession>A0A3S1BSS2</accession>
<feature type="transmembrane region" description="Helical" evidence="10">
    <location>
        <begin position="31"/>
        <end position="50"/>
    </location>
</feature>
<dbReference type="GO" id="GO:0008324">
    <property type="term" value="F:monoatomic cation transmembrane transporter activity"/>
    <property type="evidence" value="ECO:0007669"/>
    <property type="project" value="InterPro"/>
</dbReference>
<dbReference type="SUPFAM" id="SSF116726">
    <property type="entry name" value="TrkA C-terminal domain-like"/>
    <property type="match status" value="1"/>
</dbReference>
<feature type="domain" description="RCK C-terminal" evidence="11">
    <location>
        <begin position="401"/>
        <end position="485"/>
    </location>
</feature>
<evidence type="ECO:0000313" key="12">
    <source>
        <dbReference type="EMBL" id="RUT31639.1"/>
    </source>
</evidence>
<dbReference type="PROSITE" id="PS51202">
    <property type="entry name" value="RCK_C"/>
    <property type="match status" value="1"/>
</dbReference>
<dbReference type="GO" id="GO:1902600">
    <property type="term" value="P:proton transmembrane transport"/>
    <property type="evidence" value="ECO:0007669"/>
    <property type="project" value="InterPro"/>
</dbReference>
<dbReference type="NCBIfam" id="NF003716">
    <property type="entry name" value="PRK05326.1-3"/>
    <property type="match status" value="1"/>
</dbReference>
<keyword evidence="3" id="KW-0050">Antiport</keyword>
<evidence type="ECO:0000256" key="7">
    <source>
        <dbReference type="ARBA" id="ARBA00023065"/>
    </source>
</evidence>
<dbReference type="InterPro" id="IPR006153">
    <property type="entry name" value="Cation/H_exchanger_TM"/>
</dbReference>
<feature type="transmembrane region" description="Helical" evidence="10">
    <location>
        <begin position="56"/>
        <end position="73"/>
    </location>
</feature>
<evidence type="ECO:0000256" key="3">
    <source>
        <dbReference type="ARBA" id="ARBA00022449"/>
    </source>
</evidence>
<evidence type="ECO:0000256" key="8">
    <source>
        <dbReference type="ARBA" id="ARBA00023136"/>
    </source>
</evidence>
<dbReference type="Gene3D" id="3.30.70.1450">
    <property type="entry name" value="Regulator of K+ conductance, C-terminal domain"/>
    <property type="match status" value="1"/>
</dbReference>
<feature type="transmembrane region" description="Helical" evidence="10">
    <location>
        <begin position="296"/>
        <end position="319"/>
    </location>
</feature>
<comment type="caution">
    <text evidence="12">The sequence shown here is derived from an EMBL/GenBank/DDBJ whole genome shotgun (WGS) entry which is preliminary data.</text>
</comment>
<keyword evidence="8 10" id="KW-0472">Membrane</keyword>
<dbReference type="EMBL" id="RZNX01000003">
    <property type="protein sequence ID" value="RUT31639.1"/>
    <property type="molecule type" value="Genomic_DNA"/>
</dbReference>
<feature type="transmembrane region" description="Helical" evidence="10">
    <location>
        <begin position="364"/>
        <end position="385"/>
    </location>
</feature>
<dbReference type="Pfam" id="PF02080">
    <property type="entry name" value="TrkA_C"/>
    <property type="match status" value="1"/>
</dbReference>
<dbReference type="GO" id="GO:0006813">
    <property type="term" value="P:potassium ion transport"/>
    <property type="evidence" value="ECO:0007669"/>
    <property type="project" value="InterPro"/>
</dbReference>
<dbReference type="InterPro" id="IPR036721">
    <property type="entry name" value="RCK_C_sf"/>
</dbReference>
<evidence type="ECO:0000313" key="13">
    <source>
        <dbReference type="Proteomes" id="UP000272464"/>
    </source>
</evidence>
<dbReference type="GO" id="GO:0015297">
    <property type="term" value="F:antiporter activity"/>
    <property type="evidence" value="ECO:0007669"/>
    <property type="project" value="UniProtKB-KW"/>
</dbReference>
<evidence type="ECO:0000256" key="5">
    <source>
        <dbReference type="ARBA" id="ARBA00022692"/>
    </source>
</evidence>
<dbReference type="PANTHER" id="PTHR32507:SF7">
    <property type="entry name" value="K(+)_H(+) ANTIPORTER NHAP2"/>
    <property type="match status" value="1"/>
</dbReference>